<reference evidence="1 2" key="1">
    <citation type="submission" date="2021-01" db="EMBL/GenBank/DDBJ databases">
        <title>Whole genome shotgun sequence of Microbispora siamensis NBRC 104113.</title>
        <authorList>
            <person name="Komaki H."/>
            <person name="Tamura T."/>
        </authorList>
    </citation>
    <scope>NUCLEOTIDE SEQUENCE [LARGE SCALE GENOMIC DNA]</scope>
    <source>
        <strain evidence="1 2">NBRC 104113</strain>
    </source>
</reference>
<evidence type="ECO:0000313" key="2">
    <source>
        <dbReference type="Proteomes" id="UP000660454"/>
    </source>
</evidence>
<evidence type="ECO:0008006" key="3">
    <source>
        <dbReference type="Google" id="ProtNLM"/>
    </source>
</evidence>
<keyword evidence="2" id="KW-1185">Reference proteome</keyword>
<accession>A0ABQ4GSB5</accession>
<name>A0ABQ4GSB5_9ACTN</name>
<gene>
    <name evidence="1" type="ORF">Msi02_51440</name>
</gene>
<evidence type="ECO:0000313" key="1">
    <source>
        <dbReference type="EMBL" id="GIH64327.1"/>
    </source>
</evidence>
<sequence length="80" mass="8776">MTDQGALQRSARAIRRTTFAQPASRAVSGIQAEAPNTLVRLDERLPGQIGQNNYLKCDISDEVLALLRSAYEESADRKTA</sequence>
<comment type="caution">
    <text evidence="1">The sequence shown here is derived from an EMBL/GenBank/DDBJ whole genome shotgun (WGS) entry which is preliminary data.</text>
</comment>
<proteinExistence type="predicted"/>
<dbReference type="Proteomes" id="UP000660454">
    <property type="component" value="Unassembled WGS sequence"/>
</dbReference>
<protein>
    <recommendedName>
        <fullName evidence="3">Chromosome partitioning protein ParB</fullName>
    </recommendedName>
</protein>
<dbReference type="RefSeq" id="WP_204050598.1">
    <property type="nucleotide sequence ID" value="NZ_BOOF01000031.1"/>
</dbReference>
<dbReference type="EMBL" id="BOOF01000031">
    <property type="protein sequence ID" value="GIH64327.1"/>
    <property type="molecule type" value="Genomic_DNA"/>
</dbReference>
<organism evidence="1 2">
    <name type="scientific">Microbispora siamensis</name>
    <dbReference type="NCBI Taxonomy" id="564413"/>
    <lineage>
        <taxon>Bacteria</taxon>
        <taxon>Bacillati</taxon>
        <taxon>Actinomycetota</taxon>
        <taxon>Actinomycetes</taxon>
        <taxon>Streptosporangiales</taxon>
        <taxon>Streptosporangiaceae</taxon>
        <taxon>Microbispora</taxon>
    </lineage>
</organism>